<dbReference type="Pfam" id="PF01595">
    <property type="entry name" value="CNNM"/>
    <property type="match status" value="1"/>
</dbReference>
<evidence type="ECO:0000256" key="5">
    <source>
        <dbReference type="ARBA" id="ARBA00022737"/>
    </source>
</evidence>
<keyword evidence="4 10" id="KW-0812">Transmembrane</keyword>
<evidence type="ECO:0000256" key="8">
    <source>
        <dbReference type="ARBA" id="ARBA00023136"/>
    </source>
</evidence>
<dbReference type="RefSeq" id="WP_055216665.1">
    <property type="nucleotide sequence ID" value="NZ_CABIXW010000010.1"/>
</dbReference>
<dbReference type="Pfam" id="PF00571">
    <property type="entry name" value="CBS"/>
    <property type="match status" value="1"/>
</dbReference>
<accession>A0A174Z5J6</accession>
<dbReference type="InterPro" id="IPR036318">
    <property type="entry name" value="FAD-bd_PCMH-like_sf"/>
</dbReference>
<dbReference type="CDD" id="cd04590">
    <property type="entry name" value="CBS_pair_CorC_HlyC_assoc"/>
    <property type="match status" value="1"/>
</dbReference>
<keyword evidence="6 10" id="KW-1133">Transmembrane helix</keyword>
<evidence type="ECO:0000313" key="15">
    <source>
        <dbReference type="EMBL" id="CUQ91325.1"/>
    </source>
</evidence>
<dbReference type="Proteomes" id="UP000095780">
    <property type="component" value="Unassembled WGS sequence"/>
</dbReference>
<evidence type="ECO:0000259" key="12">
    <source>
        <dbReference type="PROSITE" id="PS51371"/>
    </source>
</evidence>
<dbReference type="InterPro" id="IPR046342">
    <property type="entry name" value="CBS_dom_sf"/>
</dbReference>
<feature type="domain" description="CBS" evidence="12">
    <location>
        <begin position="272"/>
        <end position="329"/>
    </location>
</feature>
<evidence type="ECO:0000256" key="4">
    <source>
        <dbReference type="ARBA" id="ARBA00022692"/>
    </source>
</evidence>
<evidence type="ECO:0000256" key="11">
    <source>
        <dbReference type="SAM" id="Phobius"/>
    </source>
</evidence>
<evidence type="ECO:0000256" key="1">
    <source>
        <dbReference type="ARBA" id="ARBA00004651"/>
    </source>
</evidence>
<evidence type="ECO:0000313" key="14">
    <source>
        <dbReference type="EMBL" id="CUQ79211.1"/>
    </source>
</evidence>
<dbReference type="InterPro" id="IPR044751">
    <property type="entry name" value="Ion_transp-like_CBS"/>
</dbReference>
<feature type="transmembrane region" description="Helical" evidence="11">
    <location>
        <begin position="130"/>
        <end position="156"/>
    </location>
</feature>
<dbReference type="EMBL" id="CZBU01000008">
    <property type="protein sequence ID" value="CUQ79211.1"/>
    <property type="molecule type" value="Genomic_DNA"/>
</dbReference>
<dbReference type="PANTHER" id="PTHR22777">
    <property type="entry name" value="HEMOLYSIN-RELATED"/>
    <property type="match status" value="1"/>
</dbReference>
<evidence type="ECO:0000256" key="2">
    <source>
        <dbReference type="ARBA" id="ARBA00006337"/>
    </source>
</evidence>
<evidence type="ECO:0000256" key="7">
    <source>
        <dbReference type="ARBA" id="ARBA00023122"/>
    </source>
</evidence>
<dbReference type="GO" id="GO:0050660">
    <property type="term" value="F:flavin adenine dinucleotide binding"/>
    <property type="evidence" value="ECO:0007669"/>
    <property type="project" value="InterPro"/>
</dbReference>
<dbReference type="FunFam" id="3.10.580.10:FF:000002">
    <property type="entry name" value="Magnesium/cobalt efflux protein CorC"/>
    <property type="match status" value="1"/>
</dbReference>
<evidence type="ECO:0000259" key="13">
    <source>
        <dbReference type="PROSITE" id="PS51846"/>
    </source>
</evidence>
<keyword evidence="5" id="KW-0677">Repeat</keyword>
<keyword evidence="8 10" id="KW-0472">Membrane</keyword>
<protein>
    <submittedName>
        <fullName evidence="14">Putative Mg2+ and Co2+ transporter CorB</fullName>
    </submittedName>
</protein>
<sequence>MDTDSIIQLIAIVILLVLSAFFSSAETSFITVNRIKVLSLVEEGNKRAALVIKIIDQPAKMLSAVLIGNNIVNISCSALATSFTISVWGNKATGIVTGVLTLLVLIFGEITPKNTANMYATNMAMAYAPIIWVLMIVLTPVIFIVDHLAGFFLWLLRIDNNKKKDIFTEDEIRTIVNVSQQEGVIESNEKKIINNLFDFGDSTAKDVMIPRIDMTLADVSSSYDDIISLFRQTMYTRIPIYENTPDNVIGILNIKDLIVNPSDNDTFNIRNIIRKPFFTFEQKNTSDLFKEMQLSSTSIAIVLSEYGTTSGMITTEDLLEEIVGEIRDEYDTDEKEALSKINDTTYRVDGSFKLDDLNDELGTKLESEDNDSVGGLIVERLDRLPKAGDKITVDNVWMFVEKVASNRAESVIVKIIPEKKDETKKAN</sequence>
<evidence type="ECO:0000313" key="16">
    <source>
        <dbReference type="Proteomes" id="UP000095621"/>
    </source>
</evidence>
<dbReference type="EMBL" id="CZBV01000010">
    <property type="protein sequence ID" value="CUQ91325.1"/>
    <property type="molecule type" value="Genomic_DNA"/>
</dbReference>
<dbReference type="PROSITE" id="PS51371">
    <property type="entry name" value="CBS"/>
    <property type="match status" value="2"/>
</dbReference>
<dbReference type="SUPFAM" id="SSF54631">
    <property type="entry name" value="CBS-domain pair"/>
    <property type="match status" value="1"/>
</dbReference>
<gene>
    <name evidence="14" type="primary">yfjD</name>
    <name evidence="14" type="ORF">ERS852490_02875</name>
    <name evidence="15" type="ORF">ERS852492_02866</name>
</gene>
<dbReference type="InterPro" id="IPR000644">
    <property type="entry name" value="CBS_dom"/>
</dbReference>
<dbReference type="PANTHER" id="PTHR22777:SF32">
    <property type="entry name" value="UPF0053 INNER MEMBRANE PROTEIN YFJD"/>
    <property type="match status" value="1"/>
</dbReference>
<dbReference type="SUPFAM" id="SSF56176">
    <property type="entry name" value="FAD-binding/transporter-associated domain-like"/>
    <property type="match status" value="1"/>
</dbReference>
<evidence type="ECO:0000256" key="3">
    <source>
        <dbReference type="ARBA" id="ARBA00022475"/>
    </source>
</evidence>
<dbReference type="PROSITE" id="PS51846">
    <property type="entry name" value="CNNM"/>
    <property type="match status" value="1"/>
</dbReference>
<evidence type="ECO:0000313" key="17">
    <source>
        <dbReference type="Proteomes" id="UP000095780"/>
    </source>
</evidence>
<keyword evidence="7 9" id="KW-0129">CBS domain</keyword>
<evidence type="ECO:0000256" key="6">
    <source>
        <dbReference type="ARBA" id="ARBA00022989"/>
    </source>
</evidence>
<feature type="transmembrane region" description="Helical" evidence="11">
    <location>
        <begin position="6"/>
        <end position="25"/>
    </location>
</feature>
<dbReference type="InterPro" id="IPR016169">
    <property type="entry name" value="FAD-bd_PCMH_sub2"/>
</dbReference>
<feature type="transmembrane region" description="Helical" evidence="11">
    <location>
        <begin position="92"/>
        <end position="110"/>
    </location>
</feature>
<name>A0A174Z5J6_9FIRM</name>
<dbReference type="OrthoDB" id="9798188at2"/>
<dbReference type="Proteomes" id="UP000095621">
    <property type="component" value="Unassembled WGS sequence"/>
</dbReference>
<evidence type="ECO:0000256" key="10">
    <source>
        <dbReference type="PROSITE-ProRule" id="PRU01193"/>
    </source>
</evidence>
<comment type="similarity">
    <text evidence="2">Belongs to the UPF0053 family.</text>
</comment>
<dbReference type="Gene3D" id="3.30.465.10">
    <property type="match status" value="1"/>
</dbReference>
<evidence type="ECO:0000256" key="9">
    <source>
        <dbReference type="PROSITE-ProRule" id="PRU00703"/>
    </source>
</evidence>
<feature type="domain" description="CBS" evidence="12">
    <location>
        <begin position="208"/>
        <end position="267"/>
    </location>
</feature>
<dbReference type="Pfam" id="PF03471">
    <property type="entry name" value="CorC_HlyC"/>
    <property type="match status" value="1"/>
</dbReference>
<feature type="domain" description="CNNM transmembrane" evidence="13">
    <location>
        <begin position="1"/>
        <end position="189"/>
    </location>
</feature>
<dbReference type="InterPro" id="IPR002550">
    <property type="entry name" value="CNNM"/>
</dbReference>
<dbReference type="Gene3D" id="3.10.580.10">
    <property type="entry name" value="CBS-domain"/>
    <property type="match status" value="1"/>
</dbReference>
<organism evidence="14 16">
    <name type="scientific">Lachnospira eligens</name>
    <dbReference type="NCBI Taxonomy" id="39485"/>
    <lineage>
        <taxon>Bacteria</taxon>
        <taxon>Bacillati</taxon>
        <taxon>Bacillota</taxon>
        <taxon>Clostridia</taxon>
        <taxon>Lachnospirales</taxon>
        <taxon>Lachnospiraceae</taxon>
        <taxon>Lachnospira</taxon>
    </lineage>
</organism>
<dbReference type="AlphaFoldDB" id="A0A174Z5J6"/>
<dbReference type="GO" id="GO:0005886">
    <property type="term" value="C:plasma membrane"/>
    <property type="evidence" value="ECO:0007669"/>
    <property type="project" value="UniProtKB-SubCell"/>
</dbReference>
<dbReference type="InterPro" id="IPR005170">
    <property type="entry name" value="Transptr-assoc_dom"/>
</dbReference>
<proteinExistence type="inferred from homology"/>
<keyword evidence="3" id="KW-1003">Cell membrane</keyword>
<dbReference type="SMART" id="SM01091">
    <property type="entry name" value="CorC_HlyC"/>
    <property type="match status" value="1"/>
</dbReference>
<reference evidence="16 17" key="1">
    <citation type="submission" date="2015-09" db="EMBL/GenBank/DDBJ databases">
        <authorList>
            <consortium name="Pathogen Informatics"/>
        </authorList>
    </citation>
    <scope>NUCLEOTIDE SEQUENCE [LARGE SCALE GENOMIC DNA]</scope>
    <source>
        <strain evidence="14 16">2789STDY5834875</strain>
        <strain evidence="15 17">2789STDY5834878</strain>
    </source>
</reference>
<comment type="subcellular location">
    <subcellularLocation>
        <location evidence="1">Cell membrane</location>
        <topology evidence="1">Multi-pass membrane protein</topology>
    </subcellularLocation>
</comment>